<evidence type="ECO:0000313" key="9">
    <source>
        <dbReference type="EMBL" id="MCO6418169.1"/>
    </source>
</evidence>
<keyword evidence="10" id="KW-1185">Reference proteome</keyword>
<dbReference type="SMART" id="SM00387">
    <property type="entry name" value="HATPase_c"/>
    <property type="match status" value="1"/>
</dbReference>
<dbReference type="SMART" id="SM00388">
    <property type="entry name" value="HisKA"/>
    <property type="match status" value="1"/>
</dbReference>
<dbReference type="InterPro" id="IPR004358">
    <property type="entry name" value="Sig_transdc_His_kin-like_C"/>
</dbReference>
<evidence type="ECO:0000256" key="4">
    <source>
        <dbReference type="PROSITE-ProRule" id="PRU00169"/>
    </source>
</evidence>
<dbReference type="Gene3D" id="3.40.50.2300">
    <property type="match status" value="1"/>
</dbReference>
<dbReference type="EMBL" id="JAFIRR010000120">
    <property type="protein sequence ID" value="MCO6418169.1"/>
    <property type="molecule type" value="Genomic_DNA"/>
</dbReference>
<feature type="transmembrane region" description="Helical" evidence="6">
    <location>
        <begin position="110"/>
        <end position="128"/>
    </location>
</feature>
<reference evidence="9 10" key="1">
    <citation type="submission" date="2021-12" db="EMBL/GenBank/DDBJ databases">
        <title>Siccirubricoccus leaddurans sp. nov., a high concentration Zn2+ tolerance bacterium.</title>
        <authorList>
            <person name="Cao Y."/>
        </authorList>
    </citation>
    <scope>NUCLEOTIDE SEQUENCE [LARGE SCALE GENOMIC DNA]</scope>
    <source>
        <strain evidence="9 10">KC 17139</strain>
    </source>
</reference>
<evidence type="ECO:0000259" key="7">
    <source>
        <dbReference type="PROSITE" id="PS50109"/>
    </source>
</evidence>
<dbReference type="PANTHER" id="PTHR43065">
    <property type="entry name" value="SENSOR HISTIDINE KINASE"/>
    <property type="match status" value="1"/>
</dbReference>
<dbReference type="Pfam" id="PF00512">
    <property type="entry name" value="HisKA"/>
    <property type="match status" value="1"/>
</dbReference>
<organism evidence="9 10">
    <name type="scientific">Siccirubricoccus soli</name>
    <dbReference type="NCBI Taxonomy" id="2899147"/>
    <lineage>
        <taxon>Bacteria</taxon>
        <taxon>Pseudomonadati</taxon>
        <taxon>Pseudomonadota</taxon>
        <taxon>Alphaproteobacteria</taxon>
        <taxon>Acetobacterales</taxon>
        <taxon>Roseomonadaceae</taxon>
        <taxon>Siccirubricoccus</taxon>
    </lineage>
</organism>
<proteinExistence type="predicted"/>
<feature type="region of interest" description="Disordered" evidence="5">
    <location>
        <begin position="584"/>
        <end position="613"/>
    </location>
</feature>
<dbReference type="SUPFAM" id="SSF55874">
    <property type="entry name" value="ATPase domain of HSP90 chaperone/DNA topoisomerase II/histidine kinase"/>
    <property type="match status" value="1"/>
</dbReference>
<dbReference type="SUPFAM" id="SSF47384">
    <property type="entry name" value="Homodimeric domain of signal transducing histidine kinase"/>
    <property type="match status" value="1"/>
</dbReference>
<evidence type="ECO:0000256" key="5">
    <source>
        <dbReference type="SAM" id="MobiDB-lite"/>
    </source>
</evidence>
<feature type="compositionally biased region" description="Pro residues" evidence="5">
    <location>
        <begin position="589"/>
        <end position="601"/>
    </location>
</feature>
<feature type="modified residue" description="4-aspartylphosphate" evidence="4">
    <location>
        <position position="523"/>
    </location>
</feature>
<gene>
    <name evidence="9" type="ORF">JYK14_18660</name>
</gene>
<dbReference type="RefSeq" id="WP_252954797.1">
    <property type="nucleotide sequence ID" value="NZ_JAFIRR010000120.1"/>
</dbReference>
<accession>A0ABT1DAF4</accession>
<evidence type="ECO:0000256" key="6">
    <source>
        <dbReference type="SAM" id="Phobius"/>
    </source>
</evidence>
<dbReference type="Pfam" id="PF02518">
    <property type="entry name" value="HATPase_c"/>
    <property type="match status" value="1"/>
</dbReference>
<dbReference type="PANTHER" id="PTHR43065:SF42">
    <property type="entry name" value="TWO-COMPONENT SENSOR PPRA"/>
    <property type="match status" value="1"/>
</dbReference>
<protein>
    <recommendedName>
        <fullName evidence="2">histidine kinase</fullName>
        <ecNumber evidence="2">2.7.13.3</ecNumber>
    </recommendedName>
</protein>
<feature type="domain" description="Histidine kinase" evidence="7">
    <location>
        <begin position="237"/>
        <end position="451"/>
    </location>
</feature>
<dbReference type="SMART" id="SM00448">
    <property type="entry name" value="REC"/>
    <property type="match status" value="1"/>
</dbReference>
<feature type="domain" description="Response regulatory" evidence="8">
    <location>
        <begin position="473"/>
        <end position="584"/>
    </location>
</feature>
<dbReference type="InterPro" id="IPR011006">
    <property type="entry name" value="CheY-like_superfamily"/>
</dbReference>
<dbReference type="InterPro" id="IPR001789">
    <property type="entry name" value="Sig_transdc_resp-reg_receiver"/>
</dbReference>
<comment type="caution">
    <text evidence="9">The sequence shown here is derived from an EMBL/GenBank/DDBJ whole genome shotgun (WGS) entry which is preliminary data.</text>
</comment>
<evidence type="ECO:0000256" key="1">
    <source>
        <dbReference type="ARBA" id="ARBA00000085"/>
    </source>
</evidence>
<dbReference type="Proteomes" id="UP001523392">
    <property type="component" value="Unassembled WGS sequence"/>
</dbReference>
<dbReference type="Gene3D" id="3.30.565.10">
    <property type="entry name" value="Histidine kinase-like ATPase, C-terminal domain"/>
    <property type="match status" value="1"/>
</dbReference>
<feature type="transmembrane region" description="Helical" evidence="6">
    <location>
        <begin position="47"/>
        <end position="64"/>
    </location>
</feature>
<dbReference type="InterPro" id="IPR003594">
    <property type="entry name" value="HATPase_dom"/>
</dbReference>
<feature type="transmembrane region" description="Helical" evidence="6">
    <location>
        <begin position="84"/>
        <end position="104"/>
    </location>
</feature>
<keyword evidence="3 4" id="KW-0597">Phosphoprotein</keyword>
<dbReference type="InterPro" id="IPR005467">
    <property type="entry name" value="His_kinase_dom"/>
</dbReference>
<dbReference type="InterPro" id="IPR036097">
    <property type="entry name" value="HisK_dim/P_sf"/>
</dbReference>
<keyword evidence="6" id="KW-1133">Transmembrane helix</keyword>
<dbReference type="InterPro" id="IPR003661">
    <property type="entry name" value="HisK_dim/P_dom"/>
</dbReference>
<name>A0ABT1DAF4_9PROT</name>
<evidence type="ECO:0000256" key="2">
    <source>
        <dbReference type="ARBA" id="ARBA00012438"/>
    </source>
</evidence>
<dbReference type="SUPFAM" id="SSF52172">
    <property type="entry name" value="CheY-like"/>
    <property type="match status" value="1"/>
</dbReference>
<dbReference type="PROSITE" id="PS50110">
    <property type="entry name" value="RESPONSE_REGULATORY"/>
    <property type="match status" value="1"/>
</dbReference>
<feature type="transmembrane region" description="Helical" evidence="6">
    <location>
        <begin position="21"/>
        <end position="41"/>
    </location>
</feature>
<dbReference type="Gene3D" id="1.10.287.130">
    <property type="match status" value="1"/>
</dbReference>
<dbReference type="Pfam" id="PF00072">
    <property type="entry name" value="Response_reg"/>
    <property type="match status" value="1"/>
</dbReference>
<evidence type="ECO:0000256" key="3">
    <source>
        <dbReference type="ARBA" id="ARBA00022553"/>
    </source>
</evidence>
<dbReference type="PROSITE" id="PS50109">
    <property type="entry name" value="HIS_KIN"/>
    <property type="match status" value="1"/>
</dbReference>
<comment type="catalytic activity">
    <reaction evidence="1">
        <text>ATP + protein L-histidine = ADP + protein N-phospho-L-histidine.</text>
        <dbReference type="EC" id="2.7.13.3"/>
    </reaction>
</comment>
<dbReference type="InterPro" id="IPR036890">
    <property type="entry name" value="HATPase_C_sf"/>
</dbReference>
<dbReference type="PRINTS" id="PR00344">
    <property type="entry name" value="BCTRLSENSOR"/>
</dbReference>
<dbReference type="EC" id="2.7.13.3" evidence="2"/>
<sequence length="613" mass="63795">MHREAAEIEAERVAVMFRQTPFATLVTMVNALLMAGVMWQAVPRARLLPWLAAMLLLAAGRFLLWLGWQRRAATGPPPRRWGRLGALGIGLGGLLWGGGAAWLWPESETYRLFWVFAIGGMCVGAGAIHAAHAHSALAFILLAGLPLAARFALDGTVLGLAAAAMILVLLVALCVISWRAAAAFGVHARMRLDLAAQARSLDAANARLRAEIATRQAAEASLHHAQKMEAMGQLTGGIAHDFNNLLMAVQGSLDLLRKRLPPGDARTQRLLENARLGTQRGAALTQRLLAFGRRQKLQPSRLHLPAMVQGVRELLDNSLRAGIRLEISFPPDLPPVLADANQLELALLNLVVNARDAMPEGGVVTIGATLPRRAEEQGLIALTVTDTGTGMDAATLAQAMKPFFTTKGAGRGTGLGLAMVQGLAAQSGGRFLLRSAPGQGTVAELWLPGAAAAEPAAPSAAPAPAATPGPALAVLLVDDDPLVLASLAEMLADLGHRTVTAASGPEALARLDATARFDLVITDHAMPGMTGLQLAEALARLRPGLPVLLATGYAELDGACPAGLTCLAKPFSQETLAQAIRDCLAAPAPGGPGPPEPPGPSRPGQAAGPGLRA</sequence>
<feature type="transmembrane region" description="Helical" evidence="6">
    <location>
        <begin position="159"/>
        <end position="181"/>
    </location>
</feature>
<evidence type="ECO:0000259" key="8">
    <source>
        <dbReference type="PROSITE" id="PS50110"/>
    </source>
</evidence>
<keyword evidence="6" id="KW-0812">Transmembrane</keyword>
<keyword evidence="6" id="KW-0472">Membrane</keyword>
<evidence type="ECO:0000313" key="10">
    <source>
        <dbReference type="Proteomes" id="UP001523392"/>
    </source>
</evidence>